<dbReference type="EMBL" id="CM004467">
    <property type="protein sequence ID" value="OCT97714.1"/>
    <property type="molecule type" value="Genomic_DNA"/>
</dbReference>
<dbReference type="GO" id="GO:0006508">
    <property type="term" value="P:proteolysis"/>
    <property type="evidence" value="ECO:0007669"/>
    <property type="project" value="UniProtKB-KW"/>
</dbReference>
<evidence type="ECO:0000256" key="4">
    <source>
        <dbReference type="SAM" id="MobiDB-lite"/>
    </source>
</evidence>
<organism evidence="6 7">
    <name type="scientific">Xenopus laevis</name>
    <name type="common">African clawed frog</name>
    <dbReference type="NCBI Taxonomy" id="8355"/>
    <lineage>
        <taxon>Eukaryota</taxon>
        <taxon>Metazoa</taxon>
        <taxon>Chordata</taxon>
        <taxon>Craniata</taxon>
        <taxon>Vertebrata</taxon>
        <taxon>Euteleostomi</taxon>
        <taxon>Amphibia</taxon>
        <taxon>Batrachia</taxon>
        <taxon>Anura</taxon>
        <taxon>Pipoidea</taxon>
        <taxon>Pipidae</taxon>
        <taxon>Xenopodinae</taxon>
        <taxon>Xenopus</taxon>
        <taxon>Xenopus</taxon>
    </lineage>
</organism>
<dbReference type="Proteomes" id="UP000694892">
    <property type="component" value="Chromosome 1S"/>
</dbReference>
<feature type="compositionally biased region" description="Basic residues" evidence="4">
    <location>
        <begin position="94"/>
        <end position="106"/>
    </location>
</feature>
<evidence type="ECO:0000313" key="6">
    <source>
        <dbReference type="EMBL" id="OCT97714.1"/>
    </source>
</evidence>
<dbReference type="InterPro" id="IPR003653">
    <property type="entry name" value="Peptidase_C48_C"/>
</dbReference>
<dbReference type="SUPFAM" id="SSF54001">
    <property type="entry name" value="Cysteine proteinases"/>
    <property type="match status" value="1"/>
</dbReference>
<evidence type="ECO:0000256" key="3">
    <source>
        <dbReference type="ARBA" id="ARBA00022801"/>
    </source>
</evidence>
<dbReference type="AlphaFoldDB" id="A0A974I122"/>
<comment type="similarity">
    <text evidence="1">Belongs to the peptidase C48 family.</text>
</comment>
<dbReference type="InterPro" id="IPR038765">
    <property type="entry name" value="Papain-like_cys_pep_sf"/>
</dbReference>
<proteinExistence type="inferred from homology"/>
<dbReference type="PANTHER" id="PTHR34718">
    <property type="entry name" value="PHD-TYPE DOMAIN-CONTAINING PROTEIN"/>
    <property type="match status" value="1"/>
</dbReference>
<dbReference type="Gene3D" id="3.40.395.10">
    <property type="entry name" value="Adenoviral Proteinase, Chain A"/>
    <property type="match status" value="1"/>
</dbReference>
<evidence type="ECO:0000256" key="2">
    <source>
        <dbReference type="ARBA" id="ARBA00022670"/>
    </source>
</evidence>
<sequence length="303" mass="35140">MASTGNISFFRRLLNPLTKTCIMQIFNCLPNHNKNRKETSTDKSEVIVQVCSKEEEINKDSTTCIKEEERHEPSVTDSICTKDEQIATPDSTIPKKKKKRGKKKNNRNNDWIPEINLKQQHKKKLQGTELLDDEIIDAAQNLLKKQFNCEGLQSSLFSQMQFYPVYGPSVQIHHDRKNWLTSCLKSHNVEIADSSGKRYITDTLKKQIRECYGGAVTCDPVKMTEILDVDRQPNRYDCGVYAIANAYEFLANGNPTCKYDNKEMRKHLSDFFERREITAFPKIDSLPWNTVYHKRRGTIRNVR</sequence>
<keyword evidence="3" id="KW-0378">Hydrolase</keyword>
<name>A0A974I122_XENLA</name>
<accession>A0A974I122</accession>
<dbReference type="PANTHER" id="PTHR34718:SF2">
    <property type="entry name" value="PHD-TYPE DOMAIN-CONTAINING PROTEIN"/>
    <property type="match status" value="1"/>
</dbReference>
<evidence type="ECO:0000313" key="7">
    <source>
        <dbReference type="Proteomes" id="UP000694892"/>
    </source>
</evidence>
<gene>
    <name evidence="6" type="ORF">XELAEV_18009943mg</name>
</gene>
<reference evidence="7" key="1">
    <citation type="journal article" date="2016" name="Nature">
        <title>Genome evolution in the allotetraploid frog Xenopus laevis.</title>
        <authorList>
            <person name="Session A.M."/>
            <person name="Uno Y."/>
            <person name="Kwon T."/>
            <person name="Chapman J.A."/>
            <person name="Toyoda A."/>
            <person name="Takahashi S."/>
            <person name="Fukui A."/>
            <person name="Hikosaka A."/>
            <person name="Suzuki A."/>
            <person name="Kondo M."/>
            <person name="van Heeringen S.J."/>
            <person name="Quigley I."/>
            <person name="Heinz S."/>
            <person name="Ogino H."/>
            <person name="Ochi H."/>
            <person name="Hellsten U."/>
            <person name="Lyons J.B."/>
            <person name="Simakov O."/>
            <person name="Putnam N."/>
            <person name="Stites J."/>
            <person name="Kuroki Y."/>
            <person name="Tanaka T."/>
            <person name="Michiue T."/>
            <person name="Watanabe M."/>
            <person name="Bogdanovic O."/>
            <person name="Lister R."/>
            <person name="Georgiou G."/>
            <person name="Paranjpe S.S."/>
            <person name="van Kruijsbergen I."/>
            <person name="Shu S."/>
            <person name="Carlson J."/>
            <person name="Kinoshita T."/>
            <person name="Ohta Y."/>
            <person name="Mawaribuchi S."/>
            <person name="Jenkins J."/>
            <person name="Grimwood J."/>
            <person name="Schmutz J."/>
            <person name="Mitros T."/>
            <person name="Mozaffari S.V."/>
            <person name="Suzuki Y."/>
            <person name="Haramoto Y."/>
            <person name="Yamamoto T.S."/>
            <person name="Takagi C."/>
            <person name="Heald R."/>
            <person name="Miller K."/>
            <person name="Haudenschild C."/>
            <person name="Kitzman J."/>
            <person name="Nakayama T."/>
            <person name="Izutsu Y."/>
            <person name="Robert J."/>
            <person name="Fortriede J."/>
            <person name="Burns K."/>
            <person name="Lotay V."/>
            <person name="Karimi K."/>
            <person name="Yasuoka Y."/>
            <person name="Dichmann D.S."/>
            <person name="Flajnik M.F."/>
            <person name="Houston D.W."/>
            <person name="Shendure J."/>
            <person name="DuPasquier L."/>
            <person name="Vize P.D."/>
            <person name="Zorn A.M."/>
            <person name="Ito M."/>
            <person name="Marcotte E.M."/>
            <person name="Wallingford J.B."/>
            <person name="Ito Y."/>
            <person name="Asashima M."/>
            <person name="Ueno N."/>
            <person name="Matsuda Y."/>
            <person name="Veenstra G.J."/>
            <person name="Fujiyama A."/>
            <person name="Harland R.M."/>
            <person name="Taira M."/>
            <person name="Rokhsar D.S."/>
        </authorList>
    </citation>
    <scope>NUCLEOTIDE SEQUENCE [LARGE SCALE GENOMIC DNA]</scope>
    <source>
        <strain evidence="7">J</strain>
    </source>
</reference>
<dbReference type="GO" id="GO:0008234">
    <property type="term" value="F:cysteine-type peptidase activity"/>
    <property type="evidence" value="ECO:0007669"/>
    <property type="project" value="InterPro"/>
</dbReference>
<evidence type="ECO:0000256" key="1">
    <source>
        <dbReference type="ARBA" id="ARBA00005234"/>
    </source>
</evidence>
<feature type="domain" description="Ubiquitin-like protease family profile" evidence="5">
    <location>
        <begin position="190"/>
        <end position="266"/>
    </location>
</feature>
<protein>
    <recommendedName>
        <fullName evidence="5">Ubiquitin-like protease family profile domain-containing protein</fullName>
    </recommendedName>
</protein>
<evidence type="ECO:0000259" key="5">
    <source>
        <dbReference type="Pfam" id="PF02902"/>
    </source>
</evidence>
<feature type="compositionally biased region" description="Basic and acidic residues" evidence="4">
    <location>
        <begin position="75"/>
        <end position="85"/>
    </location>
</feature>
<keyword evidence="2" id="KW-0645">Protease</keyword>
<dbReference type="Pfam" id="PF02902">
    <property type="entry name" value="Peptidase_C48"/>
    <property type="match status" value="1"/>
</dbReference>
<feature type="region of interest" description="Disordered" evidence="4">
    <location>
        <begin position="75"/>
        <end position="114"/>
    </location>
</feature>